<reference evidence="1 2" key="1">
    <citation type="journal article" date="2011" name="Nature">
        <title>Genome sequencing reveals insights into physiology and longevity of the naked mole rat.</title>
        <authorList>
            <person name="Kim E.B."/>
            <person name="Fang X."/>
            <person name="Fushan A.A."/>
            <person name="Huang Z."/>
            <person name="Lobanov A.V."/>
            <person name="Han L."/>
            <person name="Marino S.M."/>
            <person name="Sun X."/>
            <person name="Turanov A.A."/>
            <person name="Yang P."/>
            <person name="Yim S.H."/>
            <person name="Zhao X."/>
            <person name="Kasaikina M.V."/>
            <person name="Stoletzki N."/>
            <person name="Peng C."/>
            <person name="Polak P."/>
            <person name="Xiong Z."/>
            <person name="Kiezun A."/>
            <person name="Zhu Y."/>
            <person name="Chen Y."/>
            <person name="Kryukov G.V."/>
            <person name="Zhang Q."/>
            <person name="Peshkin L."/>
            <person name="Yang L."/>
            <person name="Bronson R.T."/>
            <person name="Buffenstein R."/>
            <person name="Wang B."/>
            <person name="Han C."/>
            <person name="Li Q."/>
            <person name="Chen L."/>
            <person name="Zhao W."/>
            <person name="Sunyaev S.R."/>
            <person name="Park T.J."/>
            <person name="Zhang G."/>
            <person name="Wang J."/>
            <person name="Gladyshev V.N."/>
        </authorList>
    </citation>
    <scope>NUCLEOTIDE SEQUENCE [LARGE SCALE GENOMIC DNA]</scope>
</reference>
<dbReference type="AlphaFoldDB" id="G5BRM3"/>
<dbReference type="Proteomes" id="UP000006813">
    <property type="component" value="Unassembled WGS sequence"/>
</dbReference>
<sequence length="102" mass="11195">MMGSTLRSQGSGSLVAPCERPCGVGAWRASSGPRFRCSERPQNCSGHLYQDTSIYPDTMTWAPAPRDVWLKVPVIGCSDWTRAEGNFFGKSTVGMYDTVLRC</sequence>
<gene>
    <name evidence="1" type="ORF">GW7_21720</name>
</gene>
<evidence type="ECO:0000313" key="2">
    <source>
        <dbReference type="Proteomes" id="UP000006813"/>
    </source>
</evidence>
<evidence type="ECO:0000313" key="1">
    <source>
        <dbReference type="EMBL" id="EHB11934.1"/>
    </source>
</evidence>
<proteinExistence type="predicted"/>
<organism evidence="1 2">
    <name type="scientific">Heterocephalus glaber</name>
    <name type="common">Naked mole rat</name>
    <dbReference type="NCBI Taxonomy" id="10181"/>
    <lineage>
        <taxon>Eukaryota</taxon>
        <taxon>Metazoa</taxon>
        <taxon>Chordata</taxon>
        <taxon>Craniata</taxon>
        <taxon>Vertebrata</taxon>
        <taxon>Euteleostomi</taxon>
        <taxon>Mammalia</taxon>
        <taxon>Eutheria</taxon>
        <taxon>Euarchontoglires</taxon>
        <taxon>Glires</taxon>
        <taxon>Rodentia</taxon>
        <taxon>Hystricomorpha</taxon>
        <taxon>Bathyergidae</taxon>
        <taxon>Heterocephalus</taxon>
    </lineage>
</organism>
<dbReference type="EMBL" id="JH171549">
    <property type="protein sequence ID" value="EHB11934.1"/>
    <property type="molecule type" value="Genomic_DNA"/>
</dbReference>
<protein>
    <submittedName>
        <fullName evidence="1">Uncharacterized protein</fullName>
    </submittedName>
</protein>
<accession>G5BRM3</accession>
<name>G5BRM3_HETGA</name>
<dbReference type="InParanoid" id="G5BRM3"/>